<dbReference type="AlphaFoldDB" id="A0A556ML83"/>
<organism evidence="1 2">
    <name type="scientific">Mucilaginibacter corticis</name>
    <dbReference type="NCBI Taxonomy" id="2597670"/>
    <lineage>
        <taxon>Bacteria</taxon>
        <taxon>Pseudomonadati</taxon>
        <taxon>Bacteroidota</taxon>
        <taxon>Sphingobacteriia</taxon>
        <taxon>Sphingobacteriales</taxon>
        <taxon>Sphingobacteriaceae</taxon>
        <taxon>Mucilaginibacter</taxon>
    </lineage>
</organism>
<dbReference type="Gene3D" id="1.20.1590.10">
    <property type="entry name" value="YP_001051499.1 domain like"/>
    <property type="match status" value="1"/>
</dbReference>
<protein>
    <submittedName>
        <fullName evidence="1">DUF416 family protein</fullName>
    </submittedName>
</protein>
<dbReference type="InterPro" id="IPR023381">
    <property type="entry name" value="YP001051499.1-like_dom_sf"/>
</dbReference>
<dbReference type="Proteomes" id="UP000318733">
    <property type="component" value="Unassembled WGS sequence"/>
</dbReference>
<evidence type="ECO:0000313" key="1">
    <source>
        <dbReference type="EMBL" id="TSJ40643.1"/>
    </source>
</evidence>
<dbReference type="EMBL" id="VLPK01000002">
    <property type="protein sequence ID" value="TSJ40643.1"/>
    <property type="molecule type" value="Genomic_DNA"/>
</dbReference>
<sequence>MDNYRQQIKNEVQLLSDVKKIAFAALTSEKLYPNYVFFQKNTGWGNAGILESALVVIYQSMLNRNKIDKEIIKDSIFAVDSITPDTEDFPGLLTSFALDSCTSIYNTLNYLLDNNIEHIIDVAIYARDTVDMFVQEKEDLEYSDPYFELKIVNDQFMVRETNRQMMLLKRLRNIQDNELFNLIDNLRDRTAIIDINLLP</sequence>
<accession>A0A556ML83</accession>
<gene>
    <name evidence="1" type="ORF">FO440_12905</name>
</gene>
<dbReference type="OrthoDB" id="9204516at2"/>
<comment type="caution">
    <text evidence="1">The sequence shown here is derived from an EMBL/GenBank/DDBJ whole genome shotgun (WGS) entry which is preliminary data.</text>
</comment>
<name>A0A556ML83_9SPHI</name>
<keyword evidence="2" id="KW-1185">Reference proteome</keyword>
<dbReference type="InterPro" id="IPR007338">
    <property type="entry name" value="DUF416"/>
</dbReference>
<dbReference type="Pfam" id="PF04222">
    <property type="entry name" value="DUF416"/>
    <property type="match status" value="1"/>
</dbReference>
<evidence type="ECO:0000313" key="2">
    <source>
        <dbReference type="Proteomes" id="UP000318733"/>
    </source>
</evidence>
<proteinExistence type="predicted"/>
<reference evidence="1 2" key="1">
    <citation type="submission" date="2019-07" db="EMBL/GenBank/DDBJ databases">
        <authorList>
            <person name="Huq M.A."/>
        </authorList>
    </citation>
    <scope>NUCLEOTIDE SEQUENCE [LARGE SCALE GENOMIC DNA]</scope>
    <source>
        <strain evidence="1 2">MAH-19</strain>
    </source>
</reference>
<dbReference type="RefSeq" id="WP_144248681.1">
    <property type="nucleotide sequence ID" value="NZ_VLPK01000002.1"/>
</dbReference>